<proteinExistence type="predicted"/>
<dbReference type="Pfam" id="PF07004">
    <property type="entry name" value="SHIPPO-rpt"/>
    <property type="match status" value="3"/>
</dbReference>
<dbReference type="InterPro" id="IPR051291">
    <property type="entry name" value="CIMAP"/>
</dbReference>
<feature type="compositionally biased region" description="Polar residues" evidence="1">
    <location>
        <begin position="314"/>
        <end position="325"/>
    </location>
</feature>
<accession>D8TFR9</accession>
<feature type="compositionally biased region" description="Basic residues" evidence="1">
    <location>
        <begin position="187"/>
        <end position="199"/>
    </location>
</feature>
<dbReference type="AlphaFoldDB" id="D8TFR9"/>
<dbReference type="Gramene" id="EFJ04496">
    <property type="protein sequence ID" value="EFJ04496"/>
    <property type="gene ID" value="SELMODRAFT_432358"/>
</dbReference>
<dbReference type="Proteomes" id="UP000001514">
    <property type="component" value="Unassembled WGS sequence"/>
</dbReference>
<reference evidence="2 3" key="1">
    <citation type="journal article" date="2011" name="Science">
        <title>The Selaginella genome identifies genetic changes associated with the evolution of vascular plants.</title>
        <authorList>
            <person name="Banks J.A."/>
            <person name="Nishiyama T."/>
            <person name="Hasebe M."/>
            <person name="Bowman J.L."/>
            <person name="Gribskov M."/>
            <person name="dePamphilis C."/>
            <person name="Albert V.A."/>
            <person name="Aono N."/>
            <person name="Aoyama T."/>
            <person name="Ambrose B.A."/>
            <person name="Ashton N.W."/>
            <person name="Axtell M.J."/>
            <person name="Barker E."/>
            <person name="Barker M.S."/>
            <person name="Bennetzen J.L."/>
            <person name="Bonawitz N.D."/>
            <person name="Chapple C."/>
            <person name="Cheng C."/>
            <person name="Correa L.G."/>
            <person name="Dacre M."/>
            <person name="DeBarry J."/>
            <person name="Dreyer I."/>
            <person name="Elias M."/>
            <person name="Engstrom E.M."/>
            <person name="Estelle M."/>
            <person name="Feng L."/>
            <person name="Finet C."/>
            <person name="Floyd S.K."/>
            <person name="Frommer W.B."/>
            <person name="Fujita T."/>
            <person name="Gramzow L."/>
            <person name="Gutensohn M."/>
            <person name="Harholt J."/>
            <person name="Hattori M."/>
            <person name="Heyl A."/>
            <person name="Hirai T."/>
            <person name="Hiwatashi Y."/>
            <person name="Ishikawa M."/>
            <person name="Iwata M."/>
            <person name="Karol K.G."/>
            <person name="Koehler B."/>
            <person name="Kolukisaoglu U."/>
            <person name="Kubo M."/>
            <person name="Kurata T."/>
            <person name="Lalonde S."/>
            <person name="Li K."/>
            <person name="Li Y."/>
            <person name="Litt A."/>
            <person name="Lyons E."/>
            <person name="Manning G."/>
            <person name="Maruyama T."/>
            <person name="Michael T.P."/>
            <person name="Mikami K."/>
            <person name="Miyazaki S."/>
            <person name="Morinaga S."/>
            <person name="Murata T."/>
            <person name="Mueller-Roeber B."/>
            <person name="Nelson D.R."/>
            <person name="Obara M."/>
            <person name="Oguri Y."/>
            <person name="Olmstead R.G."/>
            <person name="Onodera N."/>
            <person name="Petersen B.L."/>
            <person name="Pils B."/>
            <person name="Prigge M."/>
            <person name="Rensing S.A."/>
            <person name="Riano-Pachon D.M."/>
            <person name="Roberts A.W."/>
            <person name="Sato Y."/>
            <person name="Scheller H.V."/>
            <person name="Schulz B."/>
            <person name="Schulz C."/>
            <person name="Shakirov E.V."/>
            <person name="Shibagaki N."/>
            <person name="Shinohara N."/>
            <person name="Shippen D.E."/>
            <person name="Soerensen I."/>
            <person name="Sotooka R."/>
            <person name="Sugimoto N."/>
            <person name="Sugita M."/>
            <person name="Sumikawa N."/>
            <person name="Tanurdzic M."/>
            <person name="Theissen G."/>
            <person name="Ulvskov P."/>
            <person name="Wakazuki S."/>
            <person name="Weng J.K."/>
            <person name="Willats W.W."/>
            <person name="Wipf D."/>
            <person name="Wolf P.G."/>
            <person name="Yang L."/>
            <person name="Zimmer A.D."/>
            <person name="Zhu Q."/>
            <person name="Mitros T."/>
            <person name="Hellsten U."/>
            <person name="Loque D."/>
            <person name="Otillar R."/>
            <person name="Salamov A."/>
            <person name="Schmutz J."/>
            <person name="Shapiro H."/>
            <person name="Lindquist E."/>
            <person name="Lucas S."/>
            <person name="Rokhsar D."/>
            <person name="Grigoriev I.V."/>
        </authorList>
    </citation>
    <scope>NUCLEOTIDE SEQUENCE [LARGE SCALE GENOMIC DNA]</scope>
</reference>
<protein>
    <submittedName>
        <fullName evidence="2">Uncharacterized protein</fullName>
    </submittedName>
</protein>
<feature type="region of interest" description="Disordered" evidence="1">
    <location>
        <begin position="175"/>
        <end position="221"/>
    </location>
</feature>
<name>D8TFR9_SELML</name>
<feature type="region of interest" description="Disordered" evidence="1">
    <location>
        <begin position="234"/>
        <end position="374"/>
    </location>
</feature>
<evidence type="ECO:0000313" key="2">
    <source>
        <dbReference type="EMBL" id="EFJ04496.1"/>
    </source>
</evidence>
<dbReference type="PANTHER" id="PTHR21580:SF59">
    <property type="entry name" value="DUF4005 DOMAIN-CONTAINING PROTEIN"/>
    <property type="match status" value="1"/>
</dbReference>
<feature type="compositionally biased region" description="Polar residues" evidence="1">
    <location>
        <begin position="200"/>
        <end position="220"/>
    </location>
</feature>
<feature type="compositionally biased region" description="Low complexity" evidence="1">
    <location>
        <begin position="336"/>
        <end position="350"/>
    </location>
</feature>
<gene>
    <name evidence="2" type="ORF">SELMODRAFT_432358</name>
</gene>
<feature type="compositionally biased region" description="Polar residues" evidence="1">
    <location>
        <begin position="175"/>
        <end position="185"/>
    </location>
</feature>
<dbReference type="InterPro" id="IPR010736">
    <property type="entry name" value="SHIPPO-rpt"/>
</dbReference>
<feature type="region of interest" description="Disordered" evidence="1">
    <location>
        <begin position="78"/>
        <end position="106"/>
    </location>
</feature>
<feature type="compositionally biased region" description="Low complexity" evidence="1">
    <location>
        <begin position="287"/>
        <end position="302"/>
    </location>
</feature>
<dbReference type="InParanoid" id="D8TFR9"/>
<evidence type="ECO:0000256" key="1">
    <source>
        <dbReference type="SAM" id="MobiDB-lite"/>
    </source>
</evidence>
<dbReference type="KEGG" id="smo:SELMODRAFT_432358"/>
<dbReference type="EMBL" id="GL377833">
    <property type="protein sequence ID" value="EFJ04496.1"/>
    <property type="molecule type" value="Genomic_DNA"/>
</dbReference>
<feature type="compositionally biased region" description="Basic and acidic residues" evidence="1">
    <location>
        <begin position="303"/>
        <end position="312"/>
    </location>
</feature>
<dbReference type="HOGENOM" id="CLU_052114_0_0_1"/>
<feature type="compositionally biased region" description="Polar residues" evidence="1">
    <location>
        <begin position="270"/>
        <end position="283"/>
    </location>
</feature>
<evidence type="ECO:0000313" key="3">
    <source>
        <dbReference type="Proteomes" id="UP000001514"/>
    </source>
</evidence>
<keyword evidence="3" id="KW-1185">Reference proteome</keyword>
<organism evidence="3">
    <name type="scientific">Selaginella moellendorffii</name>
    <name type="common">Spikemoss</name>
    <dbReference type="NCBI Taxonomy" id="88036"/>
    <lineage>
        <taxon>Eukaryota</taxon>
        <taxon>Viridiplantae</taxon>
        <taxon>Streptophyta</taxon>
        <taxon>Embryophyta</taxon>
        <taxon>Tracheophyta</taxon>
        <taxon>Lycopodiopsida</taxon>
        <taxon>Selaginellales</taxon>
        <taxon>Selaginellaceae</taxon>
        <taxon>Selaginella</taxon>
    </lineage>
</organism>
<sequence length="374" mass="40997">MDLLREAGWCQRPVQEAQASNHNHGREIDTKNIALDTSSLVSTNFGKLATLRGGSSLLGLGLGWYSLKSQPSSPAFSMGSWLADGKRSHSPGPGAQNVKRRPDCPAYPISPRFRDAGKDWSPGPGQHNLPGTFGGPAYIMAWRERGVRKKGLWQSRQERFQLQEKIQFISKAAVESSTIRSNSGTRKIPRRRVSNKRSLKNYQVEDSITSKGELSRTRSLQRCVEAELATPLSRRTKQKIQGQERGKVTSPRQSDVPGPGTYSLRLPRGQTMQSRQSSPRTPNSPGPGSYSPQCRSSSPSFSMREKLPKLSGRDSPSYTSRSSMDGPSFSMHGRLSSPASSTSRSSSPGPGAYTISSRPTSPWFTLYGPGKKNN</sequence>
<dbReference type="PANTHER" id="PTHR21580">
    <property type="entry name" value="SHIPPO-1-RELATED"/>
    <property type="match status" value="1"/>
</dbReference>
<feature type="compositionally biased region" description="Polar residues" evidence="1">
    <location>
        <begin position="354"/>
        <end position="363"/>
    </location>
</feature>